<dbReference type="GO" id="GO:0032259">
    <property type="term" value="P:methylation"/>
    <property type="evidence" value="ECO:0007669"/>
    <property type="project" value="UniProtKB-KW"/>
</dbReference>
<feature type="domain" description="Methyltransferase type 11" evidence="4">
    <location>
        <begin position="47"/>
        <end position="139"/>
    </location>
</feature>
<evidence type="ECO:0000313" key="5">
    <source>
        <dbReference type="EMBL" id="MBL7257798.1"/>
    </source>
</evidence>
<name>A0ABS1VTK2_9ACTN</name>
<dbReference type="GO" id="GO:0008168">
    <property type="term" value="F:methyltransferase activity"/>
    <property type="evidence" value="ECO:0007669"/>
    <property type="project" value="UniProtKB-KW"/>
</dbReference>
<gene>
    <name evidence="5" type="ORF">JKJ07_26175</name>
</gene>
<evidence type="ECO:0000256" key="2">
    <source>
        <dbReference type="ARBA" id="ARBA00022679"/>
    </source>
</evidence>
<dbReference type="PANTHER" id="PTHR43464:SF19">
    <property type="entry name" value="UBIQUINONE BIOSYNTHESIS O-METHYLTRANSFERASE, MITOCHONDRIAL"/>
    <property type="match status" value="1"/>
</dbReference>
<protein>
    <submittedName>
        <fullName evidence="5">Class I SAM-dependent methyltransferase</fullName>
    </submittedName>
</protein>
<evidence type="ECO:0000256" key="1">
    <source>
        <dbReference type="ARBA" id="ARBA00022603"/>
    </source>
</evidence>
<evidence type="ECO:0000256" key="3">
    <source>
        <dbReference type="ARBA" id="ARBA00022691"/>
    </source>
</evidence>
<keyword evidence="6" id="KW-1185">Reference proteome</keyword>
<dbReference type="CDD" id="cd02440">
    <property type="entry name" value="AdoMet_MTases"/>
    <property type="match status" value="1"/>
</dbReference>
<dbReference type="RefSeq" id="WP_202994410.1">
    <property type="nucleotide sequence ID" value="NZ_JAENHO010000007.1"/>
</dbReference>
<dbReference type="InterPro" id="IPR029063">
    <property type="entry name" value="SAM-dependent_MTases_sf"/>
</dbReference>
<proteinExistence type="predicted"/>
<sequence>MLQREILDYYLRGGERDRLSAGTGRLEFLRTWDVLVRSLPPAPAVVLDVGGATGVYAKSLAEAGYRVTVVDPVPEHVAAAGSLDGVEAVLGDARALPAADASADVVLLFGPLYHLQERVDRVTAWRDAARVVRPGGLVVAATISRFASLFDGFVKGFFRDPAFRPIVEQDLAQGRHENPGGVPRWFTSAYFHRPDETVGEVAEAGLSLRRLVSVESPLWMSGAALDGFLQEPALLLEMLREVEEEPSLLGASSHVLTVAVR</sequence>
<keyword evidence="3" id="KW-0949">S-adenosyl-L-methionine</keyword>
<dbReference type="SUPFAM" id="SSF53335">
    <property type="entry name" value="S-adenosyl-L-methionine-dependent methyltransferases"/>
    <property type="match status" value="1"/>
</dbReference>
<evidence type="ECO:0000259" key="4">
    <source>
        <dbReference type="Pfam" id="PF08241"/>
    </source>
</evidence>
<dbReference type="Gene3D" id="3.40.50.150">
    <property type="entry name" value="Vaccinia Virus protein VP39"/>
    <property type="match status" value="1"/>
</dbReference>
<dbReference type="Proteomes" id="UP000598996">
    <property type="component" value="Unassembled WGS sequence"/>
</dbReference>
<reference evidence="5 6" key="1">
    <citation type="submission" date="2021-01" db="EMBL/GenBank/DDBJ databases">
        <title>Actinoplanes sp. nov. LDG1-01 isolated from lichen.</title>
        <authorList>
            <person name="Saeng-In P."/>
            <person name="Phongsopitanun W."/>
            <person name="Kanchanasin P."/>
            <person name="Yuki M."/>
            <person name="Kudo T."/>
            <person name="Ohkuma M."/>
            <person name="Tanasupawat S."/>
        </authorList>
    </citation>
    <scope>NUCLEOTIDE SEQUENCE [LARGE SCALE GENOMIC DNA]</scope>
    <source>
        <strain evidence="5 6">LDG1-01</strain>
    </source>
</reference>
<keyword evidence="1 5" id="KW-0489">Methyltransferase</keyword>
<comment type="caution">
    <text evidence="5">The sequence shown here is derived from an EMBL/GenBank/DDBJ whole genome shotgun (WGS) entry which is preliminary data.</text>
</comment>
<dbReference type="InterPro" id="IPR013216">
    <property type="entry name" value="Methyltransf_11"/>
</dbReference>
<dbReference type="PANTHER" id="PTHR43464">
    <property type="entry name" value="METHYLTRANSFERASE"/>
    <property type="match status" value="1"/>
</dbReference>
<accession>A0ABS1VTK2</accession>
<keyword evidence="2" id="KW-0808">Transferase</keyword>
<dbReference type="EMBL" id="JAENHO010000007">
    <property type="protein sequence ID" value="MBL7257798.1"/>
    <property type="molecule type" value="Genomic_DNA"/>
</dbReference>
<organism evidence="5 6">
    <name type="scientific">Paractinoplanes lichenicola</name>
    <dbReference type="NCBI Taxonomy" id="2802976"/>
    <lineage>
        <taxon>Bacteria</taxon>
        <taxon>Bacillati</taxon>
        <taxon>Actinomycetota</taxon>
        <taxon>Actinomycetes</taxon>
        <taxon>Micromonosporales</taxon>
        <taxon>Micromonosporaceae</taxon>
        <taxon>Paractinoplanes</taxon>
    </lineage>
</organism>
<evidence type="ECO:0000313" key="6">
    <source>
        <dbReference type="Proteomes" id="UP000598996"/>
    </source>
</evidence>
<dbReference type="Pfam" id="PF08241">
    <property type="entry name" value="Methyltransf_11"/>
    <property type="match status" value="1"/>
</dbReference>